<sequence>MQPPPRKVKETQEVKVAFSEQVARLQSKHQQESELLEDIRSYSKQRAAVEKEYGQGLQRLAQQFQKKDWHRGKADAMDSGSVFAVWMSLVEATVHSGASRLSAAEGYRSLTAEALKSLRTANELRAKRGLEQLQRVQGELVEAVRELNKVKKRYCQLGHIAGVAMEKAADAQARSKKSDHGIFLFRTGLHKMTAKLNARLGECDQRLMGVRNEYLLTLAAINSHHRHYHSAELPAIMKTMDGDLYDQVREQLTLLCHTEIGACQSTQSELARICQDSSQVTRERDLALFLQESTAFSGASEFPFQKVPSDTVSGLQHSGTSTDGESCLDKEARKWATKAAKDYKMAVHGERALHTLERRRKLLAEDAGSGVEQKMEEVKESIRKAQVSRVKAESRLALLASAGVDVDPWVNSAMGQADEELERERRLSEARLSNGDVSPLEDEFEFNDFEDFDENGDIFTESTSGPGPCGYPLSCRVLYSYQGCQADELSITEGEELEVIEDGDMEDWLKARNASGQVGYVPERYLQFLRPPAEGSAACRVSGSAQLDPSINSCETSPGFSTRGQERSSHTVGLARALYQYCGQSAEELTFQEGALIHLLRCGHSDVDDGFWEGELEGRVGVFPSVVVELLGEGEEEEEDEDEDECLLSTTPPPFSPPVPIAGASLAQHCSSSCPGSWSTHSTSSRDAEDRPLGVPQDLQRLYGSRDSSSSAHSSPELSSRRIRPARAPPLPPSHRYSPVP</sequence>
<evidence type="ECO:0000256" key="3">
    <source>
        <dbReference type="ARBA" id="ARBA00022553"/>
    </source>
</evidence>
<reference evidence="13" key="1">
    <citation type="journal article" date="2023" name="Science">
        <title>Genome structures resolve the early diversification of teleost fishes.</title>
        <authorList>
            <person name="Parey E."/>
            <person name="Louis A."/>
            <person name="Montfort J."/>
            <person name="Bouchez O."/>
            <person name="Roques C."/>
            <person name="Iampietro C."/>
            <person name="Lluch J."/>
            <person name="Castinel A."/>
            <person name="Donnadieu C."/>
            <person name="Desvignes T."/>
            <person name="Floi Bucao C."/>
            <person name="Jouanno E."/>
            <person name="Wen M."/>
            <person name="Mejri S."/>
            <person name="Dirks R."/>
            <person name="Jansen H."/>
            <person name="Henkel C."/>
            <person name="Chen W.J."/>
            <person name="Zahm M."/>
            <person name="Cabau C."/>
            <person name="Klopp C."/>
            <person name="Thompson A.W."/>
            <person name="Robinson-Rechavi M."/>
            <person name="Braasch I."/>
            <person name="Lecointre G."/>
            <person name="Bobe J."/>
            <person name="Postlethwait J.H."/>
            <person name="Berthelot C."/>
            <person name="Roest Crollius H."/>
            <person name="Guiguen Y."/>
        </authorList>
    </citation>
    <scope>NUCLEOTIDE SEQUENCE</scope>
    <source>
        <strain evidence="13">WJC10195</strain>
    </source>
</reference>
<dbReference type="Proteomes" id="UP001152622">
    <property type="component" value="Chromosome 8"/>
</dbReference>
<dbReference type="GO" id="GO:0008289">
    <property type="term" value="F:lipid binding"/>
    <property type="evidence" value="ECO:0007669"/>
    <property type="project" value="UniProtKB-KW"/>
</dbReference>
<dbReference type="InterPro" id="IPR001452">
    <property type="entry name" value="SH3_domain"/>
</dbReference>
<dbReference type="OrthoDB" id="10065861at2759"/>
<evidence type="ECO:0000256" key="9">
    <source>
        <dbReference type="PROSITE-ProRule" id="PRU01077"/>
    </source>
</evidence>
<dbReference type="SUPFAM" id="SSF103657">
    <property type="entry name" value="BAR/IMD domain-like"/>
    <property type="match status" value="1"/>
</dbReference>
<dbReference type="InterPro" id="IPR027267">
    <property type="entry name" value="AH/BAR_dom_sf"/>
</dbReference>
<dbReference type="GO" id="GO:1902905">
    <property type="term" value="P:positive regulation of supramolecular fiber organization"/>
    <property type="evidence" value="ECO:0007669"/>
    <property type="project" value="UniProtKB-ARBA"/>
</dbReference>
<dbReference type="PANTHER" id="PTHR15735">
    <property type="entry name" value="FCH AND DOUBLE SH3 DOMAINS PROTEIN"/>
    <property type="match status" value="1"/>
</dbReference>
<feature type="compositionally biased region" description="Low complexity" evidence="10">
    <location>
        <begin position="705"/>
        <end position="718"/>
    </location>
</feature>
<accession>A0A9Q1IUE2</accession>
<feature type="compositionally biased region" description="Acidic residues" evidence="10">
    <location>
        <begin position="633"/>
        <end position="646"/>
    </location>
</feature>
<dbReference type="Pfam" id="PF00611">
    <property type="entry name" value="FCH"/>
    <property type="match status" value="1"/>
</dbReference>
<organism evidence="13 14">
    <name type="scientific">Synaphobranchus kaupii</name>
    <name type="common">Kaup's arrowtooth eel</name>
    <dbReference type="NCBI Taxonomy" id="118154"/>
    <lineage>
        <taxon>Eukaryota</taxon>
        <taxon>Metazoa</taxon>
        <taxon>Chordata</taxon>
        <taxon>Craniata</taxon>
        <taxon>Vertebrata</taxon>
        <taxon>Euteleostomi</taxon>
        <taxon>Actinopterygii</taxon>
        <taxon>Neopterygii</taxon>
        <taxon>Teleostei</taxon>
        <taxon>Anguilliformes</taxon>
        <taxon>Synaphobranchidae</taxon>
        <taxon>Synaphobranchus</taxon>
    </lineage>
</organism>
<feature type="domain" description="SH3" evidence="11">
    <location>
        <begin position="470"/>
        <end position="531"/>
    </location>
</feature>
<keyword evidence="6" id="KW-0446">Lipid-binding</keyword>
<feature type="compositionally biased region" description="Pro residues" evidence="10">
    <location>
        <begin position="651"/>
        <end position="660"/>
    </location>
</feature>
<dbReference type="InterPro" id="IPR001060">
    <property type="entry name" value="FCH_dom"/>
</dbReference>
<dbReference type="PROSITE" id="PS50002">
    <property type="entry name" value="SH3"/>
    <property type="match status" value="2"/>
</dbReference>
<evidence type="ECO:0000256" key="2">
    <source>
        <dbReference type="ARBA" id="ARBA00022443"/>
    </source>
</evidence>
<dbReference type="Pfam" id="PF00018">
    <property type="entry name" value="SH3_1"/>
    <property type="match status" value="1"/>
</dbReference>
<keyword evidence="7" id="KW-0966">Cell projection</keyword>
<dbReference type="CDD" id="cd11761">
    <property type="entry name" value="SH3_FCHSD_1"/>
    <property type="match status" value="1"/>
</dbReference>
<protein>
    <recommendedName>
        <fullName evidence="15">F-BAR and double SH3 domains protein 1-like</fullName>
    </recommendedName>
</protein>
<gene>
    <name evidence="13" type="ORF">SKAU_G00241520</name>
</gene>
<evidence type="ECO:0000256" key="4">
    <source>
        <dbReference type="ARBA" id="ARBA00022737"/>
    </source>
</evidence>
<keyword evidence="14" id="KW-1185">Reference proteome</keyword>
<dbReference type="SUPFAM" id="SSF50044">
    <property type="entry name" value="SH3-domain"/>
    <property type="match status" value="2"/>
</dbReference>
<evidence type="ECO:0000313" key="13">
    <source>
        <dbReference type="EMBL" id="KAJ8352676.1"/>
    </source>
</evidence>
<comment type="subcellular location">
    <subcellularLocation>
        <location evidence="1">Cell projection</location>
    </subcellularLocation>
</comment>
<dbReference type="FunFam" id="2.30.30.40:FF:000033">
    <property type="entry name" value="FCH and double SH3 domains protein 2"/>
    <property type="match status" value="1"/>
</dbReference>
<evidence type="ECO:0000256" key="6">
    <source>
        <dbReference type="ARBA" id="ARBA00023121"/>
    </source>
</evidence>
<evidence type="ECO:0008006" key="15">
    <source>
        <dbReference type="Google" id="ProtNLM"/>
    </source>
</evidence>
<evidence type="ECO:0000256" key="10">
    <source>
        <dbReference type="SAM" id="MobiDB-lite"/>
    </source>
</evidence>
<dbReference type="EMBL" id="JAINUF010000008">
    <property type="protein sequence ID" value="KAJ8352676.1"/>
    <property type="molecule type" value="Genomic_DNA"/>
</dbReference>
<feature type="domain" description="SH3" evidence="11">
    <location>
        <begin position="570"/>
        <end position="633"/>
    </location>
</feature>
<feature type="region of interest" description="Disordered" evidence="10">
    <location>
        <begin position="676"/>
        <end position="741"/>
    </location>
</feature>
<dbReference type="InterPro" id="IPR031160">
    <property type="entry name" value="F_BAR_dom"/>
</dbReference>
<keyword evidence="2 8" id="KW-0728">SH3 domain</keyword>
<evidence type="ECO:0000313" key="14">
    <source>
        <dbReference type="Proteomes" id="UP001152622"/>
    </source>
</evidence>
<evidence type="ECO:0000256" key="1">
    <source>
        <dbReference type="ARBA" id="ARBA00004316"/>
    </source>
</evidence>
<name>A0A9Q1IUE2_SYNKA</name>
<comment type="caution">
    <text evidence="13">The sequence shown here is derived from an EMBL/GenBank/DDBJ whole genome shotgun (WGS) entry which is preliminary data.</text>
</comment>
<dbReference type="SMART" id="SM00326">
    <property type="entry name" value="SH3"/>
    <property type="match status" value="2"/>
</dbReference>
<dbReference type="GO" id="GO:0042995">
    <property type="term" value="C:cell projection"/>
    <property type="evidence" value="ECO:0007669"/>
    <property type="project" value="UniProtKB-SubCell"/>
</dbReference>
<dbReference type="GO" id="GO:0007274">
    <property type="term" value="P:neuromuscular synaptic transmission"/>
    <property type="evidence" value="ECO:0007669"/>
    <property type="project" value="TreeGrafter"/>
</dbReference>
<evidence type="ECO:0000259" key="11">
    <source>
        <dbReference type="PROSITE" id="PS50002"/>
    </source>
</evidence>
<keyword evidence="5 9" id="KW-0175">Coiled coil</keyword>
<dbReference type="GO" id="GO:0030833">
    <property type="term" value="P:regulation of actin filament polymerization"/>
    <property type="evidence" value="ECO:0007669"/>
    <property type="project" value="TreeGrafter"/>
</dbReference>
<keyword evidence="3" id="KW-0597">Phosphoprotein</keyword>
<feature type="region of interest" description="Disordered" evidence="10">
    <location>
        <begin position="633"/>
        <end position="662"/>
    </location>
</feature>
<dbReference type="FunFam" id="1.20.1270.60:FF:000101">
    <property type="entry name" value="F-BAR and double SH3 domains protein 2 isoform X6"/>
    <property type="match status" value="1"/>
</dbReference>
<keyword evidence="4" id="KW-0677">Repeat</keyword>
<proteinExistence type="predicted"/>
<dbReference type="Gene3D" id="2.30.30.40">
    <property type="entry name" value="SH3 Domains"/>
    <property type="match status" value="2"/>
</dbReference>
<dbReference type="SMART" id="SM00055">
    <property type="entry name" value="FCH"/>
    <property type="match status" value="1"/>
</dbReference>
<evidence type="ECO:0000256" key="5">
    <source>
        <dbReference type="ARBA" id="ARBA00023054"/>
    </source>
</evidence>
<dbReference type="GO" id="GO:0051495">
    <property type="term" value="P:positive regulation of cytoskeleton organization"/>
    <property type="evidence" value="ECO:0007669"/>
    <property type="project" value="UniProtKB-ARBA"/>
</dbReference>
<dbReference type="GO" id="GO:0055037">
    <property type="term" value="C:recycling endosome"/>
    <property type="evidence" value="ECO:0007669"/>
    <property type="project" value="TreeGrafter"/>
</dbReference>
<dbReference type="InterPro" id="IPR035460">
    <property type="entry name" value="FCHSD_SH3_1"/>
</dbReference>
<dbReference type="Gene3D" id="1.20.1270.60">
    <property type="entry name" value="Arfaptin homology (AH) domain/BAR domain"/>
    <property type="match status" value="1"/>
</dbReference>
<feature type="domain" description="F-BAR" evidence="12">
    <location>
        <begin position="12"/>
        <end position="285"/>
    </location>
</feature>
<dbReference type="Pfam" id="PF14604">
    <property type="entry name" value="SH3_9"/>
    <property type="match status" value="1"/>
</dbReference>
<evidence type="ECO:0000256" key="8">
    <source>
        <dbReference type="PROSITE-ProRule" id="PRU00192"/>
    </source>
</evidence>
<dbReference type="GO" id="GO:0031594">
    <property type="term" value="C:neuromuscular junction"/>
    <property type="evidence" value="ECO:0007669"/>
    <property type="project" value="TreeGrafter"/>
</dbReference>
<dbReference type="AlphaFoldDB" id="A0A9Q1IUE2"/>
<dbReference type="FunFam" id="2.30.30.40:FF:000060">
    <property type="entry name" value="FCH and double SH3 domains protein 2"/>
    <property type="match status" value="1"/>
</dbReference>
<dbReference type="PROSITE" id="PS51741">
    <property type="entry name" value="F_BAR"/>
    <property type="match status" value="1"/>
</dbReference>
<dbReference type="InterPro" id="IPR036028">
    <property type="entry name" value="SH3-like_dom_sf"/>
</dbReference>
<dbReference type="PANTHER" id="PTHR15735:SF4">
    <property type="entry name" value="F-BAR AND DOUBLE SH3 DOMAINS PROTEIN 1"/>
    <property type="match status" value="1"/>
</dbReference>
<evidence type="ECO:0000256" key="7">
    <source>
        <dbReference type="ARBA" id="ARBA00023273"/>
    </source>
</evidence>
<evidence type="ECO:0000259" key="12">
    <source>
        <dbReference type="PROSITE" id="PS51741"/>
    </source>
</evidence>